<dbReference type="STRING" id="1447875.A0A2B7XF05"/>
<organism evidence="3 4">
    <name type="scientific">Helicocarpus griseus UAMH5409</name>
    <dbReference type="NCBI Taxonomy" id="1447875"/>
    <lineage>
        <taxon>Eukaryota</taxon>
        <taxon>Fungi</taxon>
        <taxon>Dikarya</taxon>
        <taxon>Ascomycota</taxon>
        <taxon>Pezizomycotina</taxon>
        <taxon>Eurotiomycetes</taxon>
        <taxon>Eurotiomycetidae</taxon>
        <taxon>Onygenales</taxon>
        <taxon>Ajellomycetaceae</taxon>
        <taxon>Helicocarpus</taxon>
    </lineage>
</organism>
<evidence type="ECO:0008006" key="5">
    <source>
        <dbReference type="Google" id="ProtNLM"/>
    </source>
</evidence>
<dbReference type="OrthoDB" id="1901244at2759"/>
<feature type="region of interest" description="Disordered" evidence="2">
    <location>
        <begin position="1"/>
        <end position="21"/>
    </location>
</feature>
<dbReference type="PANTHER" id="PTHR31360:SF0">
    <property type="entry name" value="OIL BODY-ASSOCIATED PROTEIN 1B"/>
    <property type="match status" value="1"/>
</dbReference>
<evidence type="ECO:0000313" key="4">
    <source>
        <dbReference type="Proteomes" id="UP000223968"/>
    </source>
</evidence>
<dbReference type="InterPro" id="IPR010686">
    <property type="entry name" value="OBAP-like"/>
</dbReference>
<sequence>MASSSHIPRDSNNIPGDPLSTKSRVLETGASIVQDFSPVKQVCAHLNAFHVYADDPTRCVEANHYCSHVTEDVRQCLLYDSPKPNARLIGVEYMVTPRLFVTLPPEERKLWHTHEYEVKSGLLILPAPSVPSAAWEAAETAEMHDIAPLYGKVYHFWQVDRGDQLPIGPPMLMGSFLSEEKVKKAHPGGLKSLLAERDARFGVNHEQKAEKRKDIPPVDKHPGMCIDTIFALRQMMGDMLITRNQMPMVSGATLEYGPTKPPFL</sequence>
<name>A0A2B7XF05_9EURO</name>
<dbReference type="AlphaFoldDB" id="A0A2B7XF05"/>
<reference evidence="3 4" key="1">
    <citation type="submission" date="2017-10" db="EMBL/GenBank/DDBJ databases">
        <title>Comparative genomics in systemic dimorphic fungi from Ajellomycetaceae.</title>
        <authorList>
            <person name="Munoz J.F."/>
            <person name="Mcewen J.G."/>
            <person name="Clay O.K."/>
            <person name="Cuomo C.A."/>
        </authorList>
    </citation>
    <scope>NUCLEOTIDE SEQUENCE [LARGE SCALE GENOMIC DNA]</scope>
    <source>
        <strain evidence="3 4">UAMH5409</strain>
    </source>
</reference>
<dbReference type="Pfam" id="PF06884">
    <property type="entry name" value="DUF1264"/>
    <property type="match status" value="1"/>
</dbReference>
<comment type="similarity">
    <text evidence="1">Belongs to the OBAP family.</text>
</comment>
<dbReference type="PANTHER" id="PTHR31360">
    <property type="match status" value="1"/>
</dbReference>
<feature type="compositionally biased region" description="Polar residues" evidence="2">
    <location>
        <begin position="1"/>
        <end position="14"/>
    </location>
</feature>
<protein>
    <recommendedName>
        <fullName evidence="5">DUF1264 domain-containing protein</fullName>
    </recommendedName>
</protein>
<accession>A0A2B7XF05</accession>
<comment type="caution">
    <text evidence="3">The sequence shown here is derived from an EMBL/GenBank/DDBJ whole genome shotgun (WGS) entry which is preliminary data.</text>
</comment>
<dbReference type="EMBL" id="PDNB01000109">
    <property type="protein sequence ID" value="PGH07525.1"/>
    <property type="molecule type" value="Genomic_DNA"/>
</dbReference>
<proteinExistence type="inferred from homology"/>
<keyword evidence="4" id="KW-1185">Reference proteome</keyword>
<evidence type="ECO:0000313" key="3">
    <source>
        <dbReference type="EMBL" id="PGH07525.1"/>
    </source>
</evidence>
<dbReference type="Proteomes" id="UP000223968">
    <property type="component" value="Unassembled WGS sequence"/>
</dbReference>
<evidence type="ECO:0000256" key="2">
    <source>
        <dbReference type="SAM" id="MobiDB-lite"/>
    </source>
</evidence>
<evidence type="ECO:0000256" key="1">
    <source>
        <dbReference type="ARBA" id="ARBA00009740"/>
    </source>
</evidence>
<gene>
    <name evidence="3" type="ORF">AJ79_06260</name>
</gene>